<sequence length="490" mass="50138">MIFRFGKKSQTDDTADVEVAAIDGPGQPLEIHTPPPGTKRLSKKGQFLLLGGASTVASAILIGVMISGKSGGNAESKKQLTASDAPGQAAPYKENAEDIQRRATVAAAAVGNQATLQITDGQQTGPLTSRSSNPKGSPGGTQTASGGASPPSPAEAHRLWLQKRKYERIQGHIMASDSAETSDISKGGAALAAKSTAGGIMGVNADGEGVGGGVNQKLSAANGRAANARASATAEAMRMANLPAGVAGISSNSGNLPATLAGGGSAGLDPAVAAQARNKAFMKEAFDNGYLPELLKPKLGEFELTAGSVIPAVMLSGINSDLPGTIVAQTRQTVYATNDPDAVVIPQGSRLIGRYSADVAYGQSRVLAAWDELILPNGSRISLHGMSAADGQGQSGIEDQVNNHFWKTWSSALLVSFLGVAAQQSQPQNQGAFNTPSGSAQASAAAMNSLSDVSSKILQKSLNISPTLQVRPGMAFNVMVNRSIILPTYR</sequence>
<name>A1VQ87_POLNA</name>
<evidence type="ECO:0000256" key="5">
    <source>
        <dbReference type="ARBA" id="ARBA00023136"/>
    </source>
</evidence>
<evidence type="ECO:0000256" key="2">
    <source>
        <dbReference type="ARBA" id="ARBA00010265"/>
    </source>
</evidence>
<comment type="subcellular location">
    <subcellularLocation>
        <location evidence="1">Membrane</location>
        <topology evidence="1">Single-pass membrane protein</topology>
    </subcellularLocation>
</comment>
<proteinExistence type="inferred from homology"/>
<gene>
    <name evidence="8" type="ordered locus">Pnap_2511</name>
</gene>
<dbReference type="Pfam" id="PF03743">
    <property type="entry name" value="TrbI"/>
    <property type="match status" value="1"/>
</dbReference>
<accession>A1VQ87</accession>
<dbReference type="OrthoDB" id="9766860at2"/>
<reference evidence="9" key="1">
    <citation type="journal article" date="2009" name="Environ. Microbiol.">
        <title>The genome of Polaromonas naphthalenivorans strain CJ2, isolated from coal tar-contaminated sediment, reveals physiological and metabolic versatility and evolution through extensive horizontal gene transfer.</title>
        <authorList>
            <person name="Yagi J.M."/>
            <person name="Sims D."/>
            <person name="Brettin T."/>
            <person name="Bruce D."/>
            <person name="Madsen E.L."/>
        </authorList>
    </citation>
    <scope>NUCLEOTIDE SEQUENCE [LARGE SCALE GENOMIC DNA]</scope>
    <source>
        <strain evidence="9">CJ2</strain>
    </source>
</reference>
<dbReference type="InterPro" id="IPR042217">
    <property type="entry name" value="T4SS_VirB10/TrbI"/>
</dbReference>
<dbReference type="Proteomes" id="UP000000644">
    <property type="component" value="Chromosome"/>
</dbReference>
<dbReference type="AlphaFoldDB" id="A1VQ87"/>
<evidence type="ECO:0000256" key="7">
    <source>
        <dbReference type="SAM" id="Phobius"/>
    </source>
</evidence>
<dbReference type="CDD" id="cd16429">
    <property type="entry name" value="VirB10"/>
    <property type="match status" value="1"/>
</dbReference>
<feature type="region of interest" description="Disordered" evidence="6">
    <location>
        <begin position="71"/>
        <end position="95"/>
    </location>
</feature>
<keyword evidence="5 7" id="KW-0472">Membrane</keyword>
<evidence type="ECO:0000256" key="1">
    <source>
        <dbReference type="ARBA" id="ARBA00004167"/>
    </source>
</evidence>
<feature type="transmembrane region" description="Helical" evidence="7">
    <location>
        <begin position="47"/>
        <end position="68"/>
    </location>
</feature>
<dbReference type="STRING" id="365044.Pnap_2511"/>
<keyword evidence="4 7" id="KW-1133">Transmembrane helix</keyword>
<dbReference type="InterPro" id="IPR005498">
    <property type="entry name" value="T4SS_VirB10/TraB/TrbI"/>
</dbReference>
<feature type="region of interest" description="Disordered" evidence="6">
    <location>
        <begin position="116"/>
        <end position="154"/>
    </location>
</feature>
<dbReference type="KEGG" id="pna:Pnap_2511"/>
<keyword evidence="9" id="KW-1185">Reference proteome</keyword>
<organism evidence="8 9">
    <name type="scientific">Polaromonas naphthalenivorans (strain CJ2)</name>
    <dbReference type="NCBI Taxonomy" id="365044"/>
    <lineage>
        <taxon>Bacteria</taxon>
        <taxon>Pseudomonadati</taxon>
        <taxon>Pseudomonadota</taxon>
        <taxon>Betaproteobacteria</taxon>
        <taxon>Burkholderiales</taxon>
        <taxon>Comamonadaceae</taxon>
        <taxon>Polaromonas</taxon>
    </lineage>
</organism>
<evidence type="ECO:0000256" key="3">
    <source>
        <dbReference type="ARBA" id="ARBA00022692"/>
    </source>
</evidence>
<comment type="similarity">
    <text evidence="2">Belongs to the TrbI/VirB10 family.</text>
</comment>
<evidence type="ECO:0000256" key="4">
    <source>
        <dbReference type="ARBA" id="ARBA00022989"/>
    </source>
</evidence>
<evidence type="ECO:0000256" key="6">
    <source>
        <dbReference type="SAM" id="MobiDB-lite"/>
    </source>
</evidence>
<dbReference type="RefSeq" id="WP_011801893.1">
    <property type="nucleotide sequence ID" value="NC_008781.1"/>
</dbReference>
<dbReference type="EMBL" id="CP000529">
    <property type="protein sequence ID" value="ABM37815.1"/>
    <property type="molecule type" value="Genomic_DNA"/>
</dbReference>
<dbReference type="Gene3D" id="2.40.128.260">
    <property type="entry name" value="Type IV secretion system, VirB10/TraB/TrbI"/>
    <property type="match status" value="1"/>
</dbReference>
<evidence type="ECO:0000313" key="8">
    <source>
        <dbReference type="EMBL" id="ABM37815.1"/>
    </source>
</evidence>
<dbReference type="HOGENOM" id="CLU_042657_2_1_4"/>
<evidence type="ECO:0000313" key="9">
    <source>
        <dbReference type="Proteomes" id="UP000000644"/>
    </source>
</evidence>
<protein>
    <submittedName>
        <fullName evidence="8">Conjugation TrbI family protein</fullName>
    </submittedName>
</protein>
<dbReference type="GO" id="GO:0016020">
    <property type="term" value="C:membrane"/>
    <property type="evidence" value="ECO:0007669"/>
    <property type="project" value="UniProtKB-SubCell"/>
</dbReference>
<keyword evidence="3 7" id="KW-0812">Transmembrane</keyword>
<feature type="compositionally biased region" description="Polar residues" evidence="6">
    <location>
        <begin position="116"/>
        <end position="146"/>
    </location>
</feature>
<dbReference type="eggNOG" id="COG2948">
    <property type="taxonomic scope" value="Bacteria"/>
</dbReference>